<name>A0A9N8ZV44_9GLOM</name>
<evidence type="ECO:0000256" key="1">
    <source>
        <dbReference type="SAM" id="Phobius"/>
    </source>
</evidence>
<keyword evidence="1" id="KW-0812">Transmembrane</keyword>
<gene>
    <name evidence="2" type="ORF">AMORRO_LOCUS3641</name>
</gene>
<keyword evidence="3" id="KW-1185">Reference proteome</keyword>
<sequence>MEKVEMFFSTLSWFTYATVPPVCAFFGWLAFPFAFFTSILAIVFGTVQLWKAISNLTNPLSNEMSEYSNFASTNEALKTIFSQASDEEIAKYEKQLDTVKIFDPVLIITPNQTWINQHGLPAYNAVMDAFATNGLQNRRRDRNSRSIFHFTENEELYTVRRNVRNLIPNAFFVPTSLQSQLSNAQLHPVGTAWILLKVAALKSDFGEDENFFHVI</sequence>
<reference evidence="2" key="1">
    <citation type="submission" date="2021-06" db="EMBL/GenBank/DDBJ databases">
        <authorList>
            <person name="Kallberg Y."/>
            <person name="Tangrot J."/>
            <person name="Rosling A."/>
        </authorList>
    </citation>
    <scope>NUCLEOTIDE SEQUENCE</scope>
    <source>
        <strain evidence="2">CL551</strain>
    </source>
</reference>
<evidence type="ECO:0000313" key="3">
    <source>
        <dbReference type="Proteomes" id="UP000789342"/>
    </source>
</evidence>
<keyword evidence="1" id="KW-0472">Membrane</keyword>
<accession>A0A9N8ZV44</accession>
<dbReference type="OrthoDB" id="2307319at2759"/>
<protein>
    <submittedName>
        <fullName evidence="2">17659_t:CDS:1</fullName>
    </submittedName>
</protein>
<evidence type="ECO:0000313" key="2">
    <source>
        <dbReference type="EMBL" id="CAG8509218.1"/>
    </source>
</evidence>
<dbReference type="Proteomes" id="UP000789342">
    <property type="component" value="Unassembled WGS sequence"/>
</dbReference>
<organism evidence="2 3">
    <name type="scientific">Acaulospora morrowiae</name>
    <dbReference type="NCBI Taxonomy" id="94023"/>
    <lineage>
        <taxon>Eukaryota</taxon>
        <taxon>Fungi</taxon>
        <taxon>Fungi incertae sedis</taxon>
        <taxon>Mucoromycota</taxon>
        <taxon>Glomeromycotina</taxon>
        <taxon>Glomeromycetes</taxon>
        <taxon>Diversisporales</taxon>
        <taxon>Acaulosporaceae</taxon>
        <taxon>Acaulospora</taxon>
    </lineage>
</organism>
<dbReference type="EMBL" id="CAJVPV010001823">
    <property type="protein sequence ID" value="CAG8509218.1"/>
    <property type="molecule type" value="Genomic_DNA"/>
</dbReference>
<keyword evidence="1" id="KW-1133">Transmembrane helix</keyword>
<dbReference type="AlphaFoldDB" id="A0A9N8ZV44"/>
<feature type="transmembrane region" description="Helical" evidence="1">
    <location>
        <begin position="25"/>
        <end position="47"/>
    </location>
</feature>
<comment type="caution">
    <text evidence="2">The sequence shown here is derived from an EMBL/GenBank/DDBJ whole genome shotgun (WGS) entry which is preliminary data.</text>
</comment>
<proteinExistence type="predicted"/>